<feature type="transmembrane region" description="Helical" evidence="6">
    <location>
        <begin position="127"/>
        <end position="149"/>
    </location>
</feature>
<dbReference type="Proteomes" id="UP000813444">
    <property type="component" value="Unassembled WGS sequence"/>
</dbReference>
<dbReference type="Pfam" id="PF20684">
    <property type="entry name" value="Fung_rhodopsin"/>
    <property type="match status" value="1"/>
</dbReference>
<dbReference type="OrthoDB" id="5429740at2759"/>
<name>A0A8K0SF11_9HYPO</name>
<feature type="transmembrane region" description="Helical" evidence="6">
    <location>
        <begin position="210"/>
        <end position="230"/>
    </location>
</feature>
<evidence type="ECO:0000256" key="2">
    <source>
        <dbReference type="ARBA" id="ARBA00022692"/>
    </source>
</evidence>
<proteinExistence type="inferred from homology"/>
<evidence type="ECO:0000313" key="8">
    <source>
        <dbReference type="EMBL" id="KAH7304198.1"/>
    </source>
</evidence>
<dbReference type="EMBL" id="JAGPNK010000025">
    <property type="protein sequence ID" value="KAH7304198.1"/>
    <property type="molecule type" value="Genomic_DNA"/>
</dbReference>
<organism evidence="8 9">
    <name type="scientific">Stachybotrys elegans</name>
    <dbReference type="NCBI Taxonomy" id="80388"/>
    <lineage>
        <taxon>Eukaryota</taxon>
        <taxon>Fungi</taxon>
        <taxon>Dikarya</taxon>
        <taxon>Ascomycota</taxon>
        <taxon>Pezizomycotina</taxon>
        <taxon>Sordariomycetes</taxon>
        <taxon>Hypocreomycetidae</taxon>
        <taxon>Hypocreales</taxon>
        <taxon>Stachybotryaceae</taxon>
        <taxon>Stachybotrys</taxon>
    </lineage>
</organism>
<comment type="similarity">
    <text evidence="5">Belongs to the SAT4 family.</text>
</comment>
<evidence type="ECO:0000259" key="7">
    <source>
        <dbReference type="Pfam" id="PF20684"/>
    </source>
</evidence>
<comment type="subcellular location">
    <subcellularLocation>
        <location evidence="1">Membrane</location>
        <topology evidence="1">Multi-pass membrane protein</topology>
    </subcellularLocation>
</comment>
<feature type="transmembrane region" description="Helical" evidence="6">
    <location>
        <begin position="178"/>
        <end position="198"/>
    </location>
</feature>
<gene>
    <name evidence="8" type="ORF">B0I35DRAFT_465349</name>
</gene>
<sequence>MSFRAVDDWGPISDQVCWSLFAFTLVVVILRIGCRITIRNGQYAIGLDDYVTIFCTIVLFVTCILMSIGTRNGLGRRMATLEPEMVPEALRWNIIISGVLVWAFSLPKFAIVAILKRILNYGTKTSLLFWSLAITSQASILAISVWWWVQCTPVEYGWDKTIEGGSCASLDILVNMGYFISAYTAFLDLFFALYPIPFVMRLNMTLRKRIAVSISLGLSSLAFIVSVYKLAIFGQAFRELEDDPTYPAPYLNMLGVAEGCILIICASLPTLG</sequence>
<evidence type="ECO:0000256" key="3">
    <source>
        <dbReference type="ARBA" id="ARBA00022989"/>
    </source>
</evidence>
<feature type="transmembrane region" description="Helical" evidence="6">
    <location>
        <begin position="20"/>
        <end position="38"/>
    </location>
</feature>
<dbReference type="InterPro" id="IPR049326">
    <property type="entry name" value="Rhodopsin_dom_fungi"/>
</dbReference>
<keyword evidence="9" id="KW-1185">Reference proteome</keyword>
<keyword evidence="3 6" id="KW-1133">Transmembrane helix</keyword>
<reference evidence="8" key="1">
    <citation type="journal article" date="2021" name="Nat. Commun.">
        <title>Genetic determinants of endophytism in the Arabidopsis root mycobiome.</title>
        <authorList>
            <person name="Mesny F."/>
            <person name="Miyauchi S."/>
            <person name="Thiergart T."/>
            <person name="Pickel B."/>
            <person name="Atanasova L."/>
            <person name="Karlsson M."/>
            <person name="Huettel B."/>
            <person name="Barry K.W."/>
            <person name="Haridas S."/>
            <person name="Chen C."/>
            <person name="Bauer D."/>
            <person name="Andreopoulos W."/>
            <person name="Pangilinan J."/>
            <person name="LaButti K."/>
            <person name="Riley R."/>
            <person name="Lipzen A."/>
            <person name="Clum A."/>
            <person name="Drula E."/>
            <person name="Henrissat B."/>
            <person name="Kohler A."/>
            <person name="Grigoriev I.V."/>
            <person name="Martin F.M."/>
            <person name="Hacquard S."/>
        </authorList>
    </citation>
    <scope>NUCLEOTIDE SEQUENCE</scope>
    <source>
        <strain evidence="8">MPI-CAGE-CH-0235</strain>
    </source>
</reference>
<keyword evidence="4 6" id="KW-0472">Membrane</keyword>
<accession>A0A8K0SF11</accession>
<feature type="transmembrane region" description="Helical" evidence="6">
    <location>
        <begin position="250"/>
        <end position="271"/>
    </location>
</feature>
<evidence type="ECO:0000256" key="6">
    <source>
        <dbReference type="SAM" id="Phobius"/>
    </source>
</evidence>
<evidence type="ECO:0000256" key="5">
    <source>
        <dbReference type="ARBA" id="ARBA00038359"/>
    </source>
</evidence>
<dbReference type="AlphaFoldDB" id="A0A8K0SF11"/>
<keyword evidence="2 6" id="KW-0812">Transmembrane</keyword>
<dbReference type="GO" id="GO:0016020">
    <property type="term" value="C:membrane"/>
    <property type="evidence" value="ECO:0007669"/>
    <property type="project" value="UniProtKB-SubCell"/>
</dbReference>
<evidence type="ECO:0000313" key="9">
    <source>
        <dbReference type="Proteomes" id="UP000813444"/>
    </source>
</evidence>
<feature type="transmembrane region" description="Helical" evidence="6">
    <location>
        <begin position="50"/>
        <end position="70"/>
    </location>
</feature>
<evidence type="ECO:0000256" key="4">
    <source>
        <dbReference type="ARBA" id="ARBA00023136"/>
    </source>
</evidence>
<dbReference type="PANTHER" id="PTHR33048:SF155">
    <property type="entry name" value="INTEGRAL MEMBRANE PROTEIN"/>
    <property type="match status" value="1"/>
</dbReference>
<feature type="transmembrane region" description="Helical" evidence="6">
    <location>
        <begin position="90"/>
        <end position="115"/>
    </location>
</feature>
<feature type="non-terminal residue" evidence="8">
    <location>
        <position position="272"/>
    </location>
</feature>
<evidence type="ECO:0000256" key="1">
    <source>
        <dbReference type="ARBA" id="ARBA00004141"/>
    </source>
</evidence>
<dbReference type="PANTHER" id="PTHR33048">
    <property type="entry name" value="PTH11-LIKE INTEGRAL MEMBRANE PROTEIN (AFU_ORTHOLOGUE AFUA_5G11245)"/>
    <property type="match status" value="1"/>
</dbReference>
<dbReference type="InterPro" id="IPR052337">
    <property type="entry name" value="SAT4-like"/>
</dbReference>
<protein>
    <recommendedName>
        <fullName evidence="7">Rhodopsin domain-containing protein</fullName>
    </recommendedName>
</protein>
<comment type="caution">
    <text evidence="8">The sequence shown here is derived from an EMBL/GenBank/DDBJ whole genome shotgun (WGS) entry which is preliminary data.</text>
</comment>
<feature type="domain" description="Rhodopsin" evidence="7">
    <location>
        <begin position="30"/>
        <end position="271"/>
    </location>
</feature>